<dbReference type="GO" id="GO:0005886">
    <property type="term" value="C:plasma membrane"/>
    <property type="evidence" value="ECO:0007669"/>
    <property type="project" value="TreeGrafter"/>
</dbReference>
<keyword evidence="2 10" id="KW-0812">Transmembrane</keyword>
<evidence type="ECO:0000256" key="7">
    <source>
        <dbReference type="ARBA" id="ARBA00023180"/>
    </source>
</evidence>
<dbReference type="SUPFAM" id="SSF48726">
    <property type="entry name" value="Immunoglobulin"/>
    <property type="match status" value="6"/>
</dbReference>
<keyword evidence="13" id="KW-1185">Reference proteome</keyword>
<dbReference type="CDD" id="cd07302">
    <property type="entry name" value="CHD"/>
    <property type="match status" value="1"/>
</dbReference>
<accession>A0A7R8CIP0</accession>
<dbReference type="Gene3D" id="3.30.70.1230">
    <property type="entry name" value="Nucleotide cyclase"/>
    <property type="match status" value="1"/>
</dbReference>
<dbReference type="PANTHER" id="PTHR11920:SF335">
    <property type="entry name" value="GUANYLATE CYCLASE"/>
    <property type="match status" value="1"/>
</dbReference>
<evidence type="ECO:0000256" key="5">
    <source>
        <dbReference type="ARBA" id="ARBA00023136"/>
    </source>
</evidence>
<evidence type="ECO:0000313" key="13">
    <source>
        <dbReference type="Proteomes" id="UP000675881"/>
    </source>
</evidence>
<dbReference type="SMART" id="SM00409">
    <property type="entry name" value="IG"/>
    <property type="match status" value="6"/>
</dbReference>
<evidence type="ECO:0000256" key="9">
    <source>
        <dbReference type="SAM" id="MobiDB-lite"/>
    </source>
</evidence>
<dbReference type="SMART" id="SM00044">
    <property type="entry name" value="CYCc"/>
    <property type="match status" value="1"/>
</dbReference>
<keyword evidence="6" id="KW-1015">Disulfide bond</keyword>
<dbReference type="Pfam" id="PF13927">
    <property type="entry name" value="Ig_3"/>
    <property type="match status" value="1"/>
</dbReference>
<evidence type="ECO:0000256" key="4">
    <source>
        <dbReference type="ARBA" id="ARBA00022989"/>
    </source>
</evidence>
<evidence type="ECO:0000313" key="12">
    <source>
        <dbReference type="EMBL" id="CAF2797199.1"/>
    </source>
</evidence>
<evidence type="ECO:0000256" key="2">
    <source>
        <dbReference type="ARBA" id="ARBA00022692"/>
    </source>
</evidence>
<dbReference type="OrthoDB" id="6106100at2759"/>
<feature type="region of interest" description="Disordered" evidence="9">
    <location>
        <begin position="966"/>
        <end position="1037"/>
    </location>
</feature>
<keyword evidence="3" id="KW-0547">Nucleotide-binding</keyword>
<dbReference type="SMART" id="SM00408">
    <property type="entry name" value="IGc2"/>
    <property type="match status" value="2"/>
</dbReference>
<dbReference type="GO" id="GO:0004016">
    <property type="term" value="F:adenylate cyclase activity"/>
    <property type="evidence" value="ECO:0007669"/>
    <property type="project" value="TreeGrafter"/>
</dbReference>
<keyword evidence="8" id="KW-0456">Lyase</keyword>
<feature type="transmembrane region" description="Helical" evidence="10">
    <location>
        <begin position="1299"/>
        <end position="1317"/>
    </location>
</feature>
<dbReference type="GO" id="GO:0000166">
    <property type="term" value="F:nucleotide binding"/>
    <property type="evidence" value="ECO:0007669"/>
    <property type="project" value="UniProtKB-KW"/>
</dbReference>
<evidence type="ECO:0008006" key="14">
    <source>
        <dbReference type="Google" id="ProtNLM"/>
    </source>
</evidence>
<dbReference type="Pfam" id="PF00211">
    <property type="entry name" value="Guanylate_cyc"/>
    <property type="match status" value="1"/>
</dbReference>
<comment type="subcellular location">
    <subcellularLocation>
        <location evidence="1">Membrane</location>
        <topology evidence="1">Single-pass membrane protein</topology>
    </subcellularLocation>
</comment>
<dbReference type="InterPro" id="IPR050401">
    <property type="entry name" value="Cyclic_nucleotide_synthase"/>
</dbReference>
<dbReference type="InterPro" id="IPR036179">
    <property type="entry name" value="Ig-like_dom_sf"/>
</dbReference>
<gene>
    <name evidence="12" type="ORF">LSAA_2490</name>
</gene>
<dbReference type="EMBL" id="HG994589">
    <property type="protein sequence ID" value="CAF2797199.1"/>
    <property type="molecule type" value="Genomic_DNA"/>
</dbReference>
<dbReference type="PROSITE" id="PS50835">
    <property type="entry name" value="IG_LIKE"/>
    <property type="match status" value="6"/>
</dbReference>
<keyword evidence="4 10" id="KW-1133">Transmembrane helix</keyword>
<keyword evidence="7" id="KW-0325">Glycoprotein</keyword>
<evidence type="ECO:0000256" key="3">
    <source>
        <dbReference type="ARBA" id="ARBA00022741"/>
    </source>
</evidence>
<dbReference type="Gene3D" id="2.60.40.10">
    <property type="entry name" value="Immunoglobulins"/>
    <property type="match status" value="7"/>
</dbReference>
<dbReference type="InterPro" id="IPR007110">
    <property type="entry name" value="Ig-like_dom"/>
</dbReference>
<organism evidence="12 13">
    <name type="scientific">Lepeophtheirus salmonis</name>
    <name type="common">Salmon louse</name>
    <name type="synonym">Caligus salmonis</name>
    <dbReference type="NCBI Taxonomy" id="72036"/>
    <lineage>
        <taxon>Eukaryota</taxon>
        <taxon>Metazoa</taxon>
        <taxon>Ecdysozoa</taxon>
        <taxon>Arthropoda</taxon>
        <taxon>Crustacea</taxon>
        <taxon>Multicrustacea</taxon>
        <taxon>Hexanauplia</taxon>
        <taxon>Copepoda</taxon>
        <taxon>Siphonostomatoida</taxon>
        <taxon>Caligidae</taxon>
        <taxon>Lepeophtheirus</taxon>
    </lineage>
</organism>
<feature type="compositionally biased region" description="Basic and acidic residues" evidence="9">
    <location>
        <begin position="975"/>
        <end position="984"/>
    </location>
</feature>
<dbReference type="Proteomes" id="UP000675881">
    <property type="component" value="Chromosome 10"/>
</dbReference>
<evidence type="ECO:0000256" key="1">
    <source>
        <dbReference type="ARBA" id="ARBA00004167"/>
    </source>
</evidence>
<dbReference type="InterPro" id="IPR013162">
    <property type="entry name" value="CD80_C2-set"/>
</dbReference>
<protein>
    <recommendedName>
        <fullName evidence="14">Guanylate cyclase</fullName>
    </recommendedName>
</protein>
<keyword evidence="5 10" id="KW-0472">Membrane</keyword>
<evidence type="ECO:0000256" key="8">
    <source>
        <dbReference type="ARBA" id="ARBA00023239"/>
    </source>
</evidence>
<reference evidence="12" key="1">
    <citation type="submission" date="2021-02" db="EMBL/GenBank/DDBJ databases">
        <authorList>
            <person name="Bekaert M."/>
        </authorList>
    </citation>
    <scope>NUCLEOTIDE SEQUENCE</scope>
    <source>
        <strain evidence="12">IoA-00</strain>
    </source>
</reference>
<dbReference type="GO" id="GO:0004383">
    <property type="term" value="F:guanylate cyclase activity"/>
    <property type="evidence" value="ECO:0007669"/>
    <property type="project" value="TreeGrafter"/>
</dbReference>
<dbReference type="Pfam" id="PF08205">
    <property type="entry name" value="C2-set_2"/>
    <property type="match status" value="1"/>
</dbReference>
<dbReference type="InterPro" id="IPR001054">
    <property type="entry name" value="A/G_cyclase"/>
</dbReference>
<dbReference type="FunFam" id="3.30.70.1230:FF:000030">
    <property type="entry name" value="Si:ch211-215j19.12"/>
    <property type="match status" value="1"/>
</dbReference>
<dbReference type="InterPro" id="IPR013783">
    <property type="entry name" value="Ig-like_fold"/>
</dbReference>
<feature type="compositionally biased region" description="Basic and acidic residues" evidence="9">
    <location>
        <begin position="1021"/>
        <end position="1030"/>
    </location>
</feature>
<dbReference type="InterPro" id="IPR003599">
    <property type="entry name" value="Ig_sub"/>
</dbReference>
<dbReference type="InterPro" id="IPR029787">
    <property type="entry name" value="Nucleotide_cyclase"/>
</dbReference>
<dbReference type="PROSITE" id="PS50125">
    <property type="entry name" value="GUANYLATE_CYCLASE_2"/>
    <property type="match status" value="1"/>
</dbReference>
<dbReference type="InterPro" id="IPR003598">
    <property type="entry name" value="Ig_sub2"/>
</dbReference>
<evidence type="ECO:0000256" key="6">
    <source>
        <dbReference type="ARBA" id="ARBA00023157"/>
    </source>
</evidence>
<sequence length="1624" mass="183059">MLLLSTLLILFNKSDTSGELRASSSQVGPLSNDIPKDERSEGSLIYGNITTVSGIELTLFCDIKLFECGNFYSVELYHESIEKRVFIYHHAAGIFKSEGSWSERVSYFYDASHHQMNIVLNSAHLEDEGSYRCEITYEDPDRWFSYVCFKPQILNVRICRSQSIYIFTWAMEPLLRTDLRLAPFTRGFSLVLICLSGSGKPSSQISWWNGTNEMSGAWNWKIQHKNGTESVKSEIQILLSRFDFGKVFTCRAHNEALDSPMESSTILDMDIPPNYLSIGSPIQTAEEGVTFTVACNARNAKPPAYIYWNSEPLLNFDNVTEISEPFGNAFQTTSLLTFVTQRHLISLSCFASNDLLDRLEGTHLRVDTTINVRYKPRIRSQELKDIKVFEGETLSINCSYESNPMDAFVTWYLNGMNISSPGQSRDVSLFKLVNITSSMSGVYSCMIENEVGKSPIFNLANVIVLMKPLAFLLMSPPNPVFESMSQNVTLICLNDAQDDEKFSSVKWFLNGELLKHVSVEHCKGKEVCNVNPSKIILVNVKRAFKGNYSCQGLYGNEWTGISETKEIRVHYPPRVKSIHSIPSIIECVLEDFGFPPANKVHWYKNGERVYGETSFTINIAKASSKTDGIYSCTPYTSISMAEDSDIILSIQCLPRFTMSLSPVIEMNQSDGNITLDCHAKCADPCDIYWYLNQTKFSRLTNVTKFTRKREGYSLYSIESKVDLNCRDYASSNVSVSYTCRVLSRDAESIQTTARIKVYYPPKNIVTFRSIQNRQSTLQCYVDANPKAEYIWYDSSGKILSKKAKFIWTDDDAESKHVLGPTSITCKAFNTYGSLLSSMKLDPSNSTSSCHIQKTEFENDYVELNCESGGSDKFIWYFNGETLIELNESKSLPITIIATKSGYINEVNISNLLPSNKPDDSKSIVREDNIKESKTDENALDSKDDVSQALEERSVLNYTKFVPQSIKSIVSPGDSGDTKEDKKFSDNANINDMENNKDATHGTFNEITLLDKMESNGNPREGNGDEKEKFKNNNSKSNSRIVMSKHAVNLGCYTLNLGTDSGQKIYSMLMIVLPMIPLLILIGRISSNLVYNQNSEKDLKILRKEVMDALDIANLVQELQKERAAVALNNFLWNMDSSPNIDSIKKISKLTLIDVDDLNKALNLSTRFADTDSALESINNWPSRMDIQSHNWPGKFFNSKLSFQEDYLHNAYNSMPNITITLDAIIKDPDIRWKVYNNSRAEVTRNANINSNTKMAVQQFEAMFMYASALRRILVEMSNNIKYLVDNHAEEIKHNSKWPIILMICLVISVPIIVYLSSKASYSMRHSSKMFDEQAEILNKERRKTDGLLWQLLPPDIIAKLKAGDQPPPKLYESATVFFGDIVGFTNLTAMSTAGQTIQFLNDLYNMFDNYIDNFDVYKVEIVGDGYLVASGLPIPNGYKHATEIATMALQLMFQVEGFKISHKPTYKLRMRMGIHSGGCVGSVVGSKMPHFSVFGDTVNIAALMESTSEPMKIQISETTKRLLEKGKFETEVRGQIIAPRIGELTTHWLHRKVLNVNPSIMDLSRTYTDKLTDHAGEKIKSESNLLEPTFTDDVRSLNSSASSTSNNVPGGSVSIFVSDEYTRT</sequence>
<dbReference type="GO" id="GO:0007168">
    <property type="term" value="P:receptor guanylyl cyclase signaling pathway"/>
    <property type="evidence" value="ECO:0007669"/>
    <property type="project" value="TreeGrafter"/>
</dbReference>
<evidence type="ECO:0000256" key="11">
    <source>
        <dbReference type="SAM" id="SignalP"/>
    </source>
</evidence>
<feature type="chain" id="PRO_5043534611" description="Guanylate cyclase" evidence="11">
    <location>
        <begin position="19"/>
        <end position="1624"/>
    </location>
</feature>
<evidence type="ECO:0000256" key="10">
    <source>
        <dbReference type="SAM" id="Phobius"/>
    </source>
</evidence>
<feature type="transmembrane region" description="Helical" evidence="10">
    <location>
        <begin position="1064"/>
        <end position="1082"/>
    </location>
</feature>
<dbReference type="GO" id="GO:0035556">
    <property type="term" value="P:intracellular signal transduction"/>
    <property type="evidence" value="ECO:0007669"/>
    <property type="project" value="InterPro"/>
</dbReference>
<feature type="signal peptide" evidence="11">
    <location>
        <begin position="1"/>
        <end position="18"/>
    </location>
</feature>
<dbReference type="SUPFAM" id="SSF55073">
    <property type="entry name" value="Nucleotide cyclase"/>
    <property type="match status" value="1"/>
</dbReference>
<keyword evidence="11" id="KW-0732">Signal</keyword>
<proteinExistence type="predicted"/>
<dbReference type="GO" id="GO:0001653">
    <property type="term" value="F:peptide receptor activity"/>
    <property type="evidence" value="ECO:0007669"/>
    <property type="project" value="TreeGrafter"/>
</dbReference>
<dbReference type="PANTHER" id="PTHR11920">
    <property type="entry name" value="GUANYLYL CYCLASE"/>
    <property type="match status" value="1"/>
</dbReference>
<name>A0A7R8CIP0_LEPSM</name>